<organism evidence="5 6">
    <name type="scientific">Colletotrichum shisoi</name>
    <dbReference type="NCBI Taxonomy" id="2078593"/>
    <lineage>
        <taxon>Eukaryota</taxon>
        <taxon>Fungi</taxon>
        <taxon>Dikarya</taxon>
        <taxon>Ascomycota</taxon>
        <taxon>Pezizomycotina</taxon>
        <taxon>Sordariomycetes</taxon>
        <taxon>Hypocreomycetidae</taxon>
        <taxon>Glomerellales</taxon>
        <taxon>Glomerellaceae</taxon>
        <taxon>Colletotrichum</taxon>
        <taxon>Colletotrichum destructivum species complex</taxon>
    </lineage>
</organism>
<dbReference type="EMBL" id="PUHP01001405">
    <property type="protein sequence ID" value="TQN65911.1"/>
    <property type="molecule type" value="Genomic_DNA"/>
</dbReference>
<dbReference type="CDD" id="cd00067">
    <property type="entry name" value="GAL4"/>
    <property type="match status" value="1"/>
</dbReference>
<keyword evidence="1" id="KW-0479">Metal-binding</keyword>
<feature type="region of interest" description="Disordered" evidence="3">
    <location>
        <begin position="75"/>
        <end position="200"/>
    </location>
</feature>
<reference evidence="5 6" key="1">
    <citation type="journal article" date="2019" name="Sci. Rep.">
        <title>Colletotrichum shisoi sp. nov., an anthracnose pathogen of Perilla frutescens in Japan: molecular phylogenetic, morphological and genomic evidence.</title>
        <authorList>
            <person name="Gan P."/>
            <person name="Tsushima A."/>
            <person name="Hiroyama R."/>
            <person name="Narusaka M."/>
            <person name="Takano Y."/>
            <person name="Narusaka Y."/>
            <person name="Kawaradani M."/>
            <person name="Damm U."/>
            <person name="Shirasu K."/>
        </authorList>
    </citation>
    <scope>NUCLEOTIDE SEQUENCE [LARGE SCALE GENOMIC DNA]</scope>
    <source>
        <strain evidence="5 6">PG-2018a</strain>
    </source>
</reference>
<evidence type="ECO:0000256" key="2">
    <source>
        <dbReference type="ARBA" id="ARBA00023242"/>
    </source>
</evidence>
<feature type="domain" description="Zn(2)-C6 fungal-type" evidence="4">
    <location>
        <begin position="40"/>
        <end position="70"/>
    </location>
</feature>
<sequence>MSSSYETNPAPAPAPASAPVDSATGPEGASLAKRRRINYACNYCRNRKTRCDEQKPSCRACIAAGIECVTTDRRRPGVEVQRRETKRRASRTSTSTSSLTGSLTAAKTTTTTTTSSSSSSSPHSPPRRADGGAEPAPAEVPKTKKGSPSSAERLHRGSVARRVVPLSRDQNVAAAIPEDEDNSSTTAQPPAKYQGKLPVVRPSRGSNSVEILADWLDLAARRLGIQQRRGLPWGPEKPPSHRVRGLLSSEPLPFPPRDVAHQLASRYLDGANLVYPLVNRDRFRQDLDAASELGPINFAETRGIAALATVYLVLCVGFASESLMEPPLDARDYVSYCKALLGHLIVTNDVDTVRAIVLLALSLQCYDDCAGAWNALVVGVSMATSLGLHKPRSSEELEGSRRRRRRRSRSRSRTNKRLDFVDDEERRTFWLGIYAFEKFLAFEMGRLSSIDDEECYPARVEIPAGNGTSSRDKAFPVTVDLARILSEIGRKAVLVSREEDGLRDGCLQDVVAEKIETTGEAQLLLTRWGESVPDELRPISDILIGSKICPFASFISMHYNNALVILSRNSLLISEEAITTGADIISKGRPWDYMMRNGQSLAANSARKMLRIVVEAVDSKSNTVLPSLLNPLHALSTLAMHVITHPDSRISTMDLHLIQNSSDSMREIYIRLRGDGLLDPLLQKLDFLLQKGLPPSRGPGYRHTNGLPTHVSRAGETPSHRTPEDAWSGCGENRLLEADCPVPTAGGPTIPCFSQGHAVADGSEFGFDSYGAMSVTGDEWSPSGSDGIGWDWACFSQFLSGQFQVH</sequence>
<protein>
    <submittedName>
        <fullName evidence="5">Acetamidase regulatory protein</fullName>
    </submittedName>
</protein>
<dbReference type="PROSITE" id="PS00463">
    <property type="entry name" value="ZN2_CY6_FUNGAL_1"/>
    <property type="match status" value="1"/>
</dbReference>
<evidence type="ECO:0000259" key="4">
    <source>
        <dbReference type="PROSITE" id="PS50048"/>
    </source>
</evidence>
<dbReference type="InterPro" id="IPR001138">
    <property type="entry name" value="Zn2Cys6_DnaBD"/>
</dbReference>
<dbReference type="AlphaFoldDB" id="A0A5Q4BGK5"/>
<feature type="region of interest" description="Disordered" evidence="3">
    <location>
        <begin position="698"/>
        <end position="726"/>
    </location>
</feature>
<feature type="region of interest" description="Disordered" evidence="3">
    <location>
        <begin position="1"/>
        <end position="31"/>
    </location>
</feature>
<evidence type="ECO:0000313" key="5">
    <source>
        <dbReference type="EMBL" id="TQN65911.1"/>
    </source>
</evidence>
<accession>A0A5Q4BGK5</accession>
<dbReference type="Proteomes" id="UP000326340">
    <property type="component" value="Unassembled WGS sequence"/>
</dbReference>
<dbReference type="CDD" id="cd12148">
    <property type="entry name" value="fungal_TF_MHR"/>
    <property type="match status" value="1"/>
</dbReference>
<dbReference type="SMART" id="SM00906">
    <property type="entry name" value="Fungal_trans"/>
    <property type="match status" value="1"/>
</dbReference>
<evidence type="ECO:0000256" key="3">
    <source>
        <dbReference type="SAM" id="MobiDB-lite"/>
    </source>
</evidence>
<dbReference type="GO" id="GO:0000981">
    <property type="term" value="F:DNA-binding transcription factor activity, RNA polymerase II-specific"/>
    <property type="evidence" value="ECO:0007669"/>
    <property type="project" value="InterPro"/>
</dbReference>
<name>A0A5Q4BGK5_9PEZI</name>
<dbReference type="SMART" id="SM00066">
    <property type="entry name" value="GAL4"/>
    <property type="match status" value="1"/>
</dbReference>
<comment type="caution">
    <text evidence="5">The sequence shown here is derived from an EMBL/GenBank/DDBJ whole genome shotgun (WGS) entry which is preliminary data.</text>
</comment>
<dbReference type="SUPFAM" id="SSF57701">
    <property type="entry name" value="Zn2/Cys6 DNA-binding domain"/>
    <property type="match status" value="1"/>
</dbReference>
<keyword evidence="2" id="KW-0539">Nucleus</keyword>
<gene>
    <name evidence="5" type="primary">AmdR-1</name>
    <name evidence="5" type="ORF">CSHISOI_09509</name>
</gene>
<dbReference type="InterPro" id="IPR050987">
    <property type="entry name" value="AtrR-like"/>
</dbReference>
<dbReference type="OrthoDB" id="3037908at2759"/>
<dbReference type="Pfam" id="PF00172">
    <property type="entry name" value="Zn_clus"/>
    <property type="match status" value="1"/>
</dbReference>
<proteinExistence type="predicted"/>
<evidence type="ECO:0000313" key="6">
    <source>
        <dbReference type="Proteomes" id="UP000326340"/>
    </source>
</evidence>
<dbReference type="Gene3D" id="4.10.240.10">
    <property type="entry name" value="Zn(2)-C6 fungal-type DNA-binding domain"/>
    <property type="match status" value="1"/>
</dbReference>
<feature type="compositionally biased region" description="Low complexity" evidence="3">
    <location>
        <begin position="91"/>
        <end position="121"/>
    </location>
</feature>
<dbReference type="InterPro" id="IPR007219">
    <property type="entry name" value="XnlR_reg_dom"/>
</dbReference>
<dbReference type="PANTHER" id="PTHR46910">
    <property type="entry name" value="TRANSCRIPTION FACTOR PDR1"/>
    <property type="match status" value="1"/>
</dbReference>
<evidence type="ECO:0000256" key="1">
    <source>
        <dbReference type="ARBA" id="ARBA00022723"/>
    </source>
</evidence>
<dbReference type="GO" id="GO:0006351">
    <property type="term" value="P:DNA-templated transcription"/>
    <property type="evidence" value="ECO:0007669"/>
    <property type="project" value="InterPro"/>
</dbReference>
<keyword evidence="6" id="KW-1185">Reference proteome</keyword>
<dbReference type="GO" id="GO:0008270">
    <property type="term" value="F:zinc ion binding"/>
    <property type="evidence" value="ECO:0007669"/>
    <property type="project" value="InterPro"/>
</dbReference>
<dbReference type="PROSITE" id="PS50048">
    <property type="entry name" value="ZN2_CY6_FUNGAL_2"/>
    <property type="match status" value="1"/>
</dbReference>
<dbReference type="InterPro" id="IPR036864">
    <property type="entry name" value="Zn2-C6_fun-type_DNA-bd_sf"/>
</dbReference>
<dbReference type="PANTHER" id="PTHR46910:SF33">
    <property type="entry name" value="ZN(II)2CYS6 TRANSCRIPTION FACTOR (EUROFUNG)"/>
    <property type="match status" value="1"/>
</dbReference>
<dbReference type="Pfam" id="PF04082">
    <property type="entry name" value="Fungal_trans"/>
    <property type="match status" value="1"/>
</dbReference>
<dbReference type="GO" id="GO:0003677">
    <property type="term" value="F:DNA binding"/>
    <property type="evidence" value="ECO:0007669"/>
    <property type="project" value="InterPro"/>
</dbReference>